<protein>
    <submittedName>
        <fullName evidence="1">Uncharacterized protein</fullName>
    </submittedName>
</protein>
<dbReference type="GeneID" id="55811454"/>
<dbReference type="Proteomes" id="UP000287416">
    <property type="component" value="Segment"/>
</dbReference>
<evidence type="ECO:0000313" key="2">
    <source>
        <dbReference type="Proteomes" id="UP000287416"/>
    </source>
</evidence>
<accession>A0A3T0IH61</accession>
<dbReference type="RefSeq" id="YP_009882158.1">
    <property type="nucleotide sequence ID" value="NC_049445.1"/>
</dbReference>
<evidence type="ECO:0000313" key="1">
    <source>
        <dbReference type="EMBL" id="AZU98757.1"/>
    </source>
</evidence>
<reference evidence="1 2" key="1">
    <citation type="submission" date="2018-12" db="EMBL/GenBank/DDBJ databases">
        <title>Successful treatment of antibiotic resistant microbial bone infection with bacteriophages.</title>
        <authorList>
            <person name="Nir-Paz R."/>
            <person name="Gelman D."/>
            <person name="Khouri A."/>
            <person name="Sisson B.M."/>
            <person name="Fackler J."/>
            <person name="Oren S.A."/>
            <person name="Khalifa L."/>
            <person name="Rimon A."/>
            <person name="Glazer S.C."/>
            <person name="Moses A.E."/>
            <person name="Yoram W."/>
            <person name="Schooley R.T."/>
            <person name="Hazan R."/>
        </authorList>
    </citation>
    <scope>NUCLEOTIDE SEQUENCE [LARGE SCALE GENOMIC DNA]</scope>
</reference>
<sequence length="64" mass="7180">MKIVIEVVATNMDSGHIAVHQETVDIEIESEQIKSFYIDKLTNSELLCPKKVGPILITRTITIL</sequence>
<dbReference type="EMBL" id="MK278860">
    <property type="protein sequence ID" value="AZU98757.1"/>
    <property type="molecule type" value="Genomic_DNA"/>
</dbReference>
<dbReference type="KEGG" id="vg:55811454"/>
<organism evidence="1 2">
    <name type="scientific">Acinetobacter phage AbTZA1</name>
    <dbReference type="NCBI Taxonomy" id="2500827"/>
    <lineage>
        <taxon>Viruses</taxon>
        <taxon>Duplodnaviria</taxon>
        <taxon>Heunggongvirae</taxon>
        <taxon>Uroviricota</taxon>
        <taxon>Caudoviricetes</taxon>
        <taxon>Pantevenvirales</taxon>
        <taxon>Straboviridae</taxon>
        <taxon>Twarogvirinae</taxon>
        <taxon>Hadassahvirus</taxon>
        <taxon>Hadassahvirus azbtza1</taxon>
    </lineage>
</organism>
<proteinExistence type="predicted"/>
<name>A0A3T0IH61_9CAUD</name>
<keyword evidence="2" id="KW-1185">Reference proteome</keyword>